<gene>
    <name evidence="4" type="ORF">V5799_028037</name>
</gene>
<keyword evidence="2" id="KW-1133">Transmembrane helix</keyword>
<evidence type="ECO:0000256" key="1">
    <source>
        <dbReference type="SAM" id="MobiDB-lite"/>
    </source>
</evidence>
<reference evidence="4 5" key="1">
    <citation type="journal article" date="2023" name="Arcadia Sci">
        <title>De novo assembly of a long-read Amblyomma americanum tick genome.</title>
        <authorList>
            <person name="Chou S."/>
            <person name="Poskanzer K.E."/>
            <person name="Rollins M."/>
            <person name="Thuy-Boun P.S."/>
        </authorList>
    </citation>
    <scope>NUCLEOTIDE SEQUENCE [LARGE SCALE GENOMIC DNA]</scope>
    <source>
        <strain evidence="4">F_SG_1</strain>
        <tissue evidence="4">Salivary glands</tissue>
    </source>
</reference>
<evidence type="ECO:0000256" key="3">
    <source>
        <dbReference type="SAM" id="SignalP"/>
    </source>
</evidence>
<keyword evidence="5" id="KW-1185">Reference proteome</keyword>
<dbReference type="AlphaFoldDB" id="A0AAQ4DE11"/>
<accession>A0AAQ4DE11</accession>
<feature type="compositionally biased region" description="Low complexity" evidence="1">
    <location>
        <begin position="215"/>
        <end position="227"/>
    </location>
</feature>
<keyword evidence="2" id="KW-0812">Transmembrane</keyword>
<evidence type="ECO:0000256" key="2">
    <source>
        <dbReference type="SAM" id="Phobius"/>
    </source>
</evidence>
<proteinExistence type="predicted"/>
<protein>
    <submittedName>
        <fullName evidence="4">Uncharacterized protein</fullName>
    </submittedName>
</protein>
<feature type="compositionally biased region" description="Polar residues" evidence="1">
    <location>
        <begin position="260"/>
        <end position="272"/>
    </location>
</feature>
<organism evidence="4 5">
    <name type="scientific">Amblyomma americanum</name>
    <name type="common">Lone star tick</name>
    <dbReference type="NCBI Taxonomy" id="6943"/>
    <lineage>
        <taxon>Eukaryota</taxon>
        <taxon>Metazoa</taxon>
        <taxon>Ecdysozoa</taxon>
        <taxon>Arthropoda</taxon>
        <taxon>Chelicerata</taxon>
        <taxon>Arachnida</taxon>
        <taxon>Acari</taxon>
        <taxon>Parasitiformes</taxon>
        <taxon>Ixodida</taxon>
        <taxon>Ixodoidea</taxon>
        <taxon>Ixodidae</taxon>
        <taxon>Amblyomminae</taxon>
        <taxon>Amblyomma</taxon>
    </lineage>
</organism>
<keyword evidence="2" id="KW-0472">Membrane</keyword>
<feature type="chain" id="PRO_5042876793" evidence="3">
    <location>
        <begin position="24"/>
        <end position="392"/>
    </location>
</feature>
<evidence type="ECO:0000313" key="5">
    <source>
        <dbReference type="Proteomes" id="UP001321473"/>
    </source>
</evidence>
<feature type="region of interest" description="Disordered" evidence="1">
    <location>
        <begin position="207"/>
        <end position="239"/>
    </location>
</feature>
<name>A0AAQ4DE11_AMBAM</name>
<feature type="transmembrane region" description="Helical" evidence="2">
    <location>
        <begin position="289"/>
        <end position="317"/>
    </location>
</feature>
<feature type="signal peptide" evidence="3">
    <location>
        <begin position="1"/>
        <end position="23"/>
    </location>
</feature>
<dbReference type="Proteomes" id="UP001321473">
    <property type="component" value="Unassembled WGS sequence"/>
</dbReference>
<comment type="caution">
    <text evidence="4">The sequence shown here is derived from an EMBL/GenBank/DDBJ whole genome shotgun (WGS) entry which is preliminary data.</text>
</comment>
<evidence type="ECO:0000313" key="4">
    <source>
        <dbReference type="EMBL" id="KAK8760701.1"/>
    </source>
</evidence>
<dbReference type="EMBL" id="JARKHS020032040">
    <property type="protein sequence ID" value="KAK8760701.1"/>
    <property type="molecule type" value="Genomic_DNA"/>
</dbReference>
<sequence>MDILTAFAVVWGALMLLQQPCTGVLQGGSGPLQHPVVLVTGSFPPWEEGSSPAQEPTYETPHTSPIFVRAEPVALSEPQGTGWQPMHPSSWPSQPHPDNPAVSMGPVIFPGNKPPITAAPTFPQAAQGPVAHPVWANSIPSTPETSPLPQLSNDIPQVRTSPLATTRENPMLHPVLTTRPDGEGPPDTTHATAAADATVPLSVNAVSGQHKNHVQQQSSYATTTSSSLNDFSPLRVPGDLLDEKNAHREGVSVNVDAGGSSVTATPNETSTPPAVDKDSPNIESPEYPLAGGAVAGIVIGSIASVALLAGLITYIILRRPFLKLLNSQDKSSSDNVAYIDDTVRSGYMNTHIELPKENSEEMTSLDNDSFLNSLEAVTIQNYWADNSKNTNV</sequence>
<feature type="region of interest" description="Disordered" evidence="1">
    <location>
        <begin position="253"/>
        <end position="283"/>
    </location>
</feature>
<keyword evidence="3" id="KW-0732">Signal</keyword>